<evidence type="ECO:0000256" key="1">
    <source>
        <dbReference type="SAM" id="Phobius"/>
    </source>
</evidence>
<dbReference type="AlphaFoldDB" id="A0A7K0BV01"/>
<keyword evidence="3" id="KW-1185">Reference proteome</keyword>
<protein>
    <submittedName>
        <fullName evidence="2">Uncharacterized protein</fullName>
    </submittedName>
</protein>
<dbReference type="EMBL" id="WEGH01000002">
    <property type="protein sequence ID" value="MQY04991.1"/>
    <property type="molecule type" value="Genomic_DNA"/>
</dbReference>
<reference evidence="2 3" key="1">
    <citation type="submission" date="2019-10" db="EMBL/GenBank/DDBJ databases">
        <title>Actinomadura rubteroloni sp. nov. and Actinomadura macrotermitis sp. nov., isolated from the gut of fungus growing-termite Macrotermes natalensis.</title>
        <authorList>
            <person name="Benndorf R."/>
            <person name="Martin K."/>
            <person name="Kuefner M."/>
            <person name="De Beer W."/>
            <person name="Kaster A.-K."/>
            <person name="Vollmers J."/>
            <person name="Poulsen M."/>
            <person name="Beemelmanns C."/>
        </authorList>
    </citation>
    <scope>NUCLEOTIDE SEQUENCE [LARGE SCALE GENOMIC DNA]</scope>
    <source>
        <strain evidence="2 3">RB68</strain>
    </source>
</reference>
<keyword evidence="1" id="KW-0812">Transmembrane</keyword>
<gene>
    <name evidence="2" type="ORF">ACRB68_30540</name>
</gene>
<feature type="transmembrane region" description="Helical" evidence="1">
    <location>
        <begin position="18"/>
        <end position="37"/>
    </location>
</feature>
<sequence length="74" mass="8677">MAPEDMPTEGPPKRLLRWWHHVASLAVAVVILVWGPWEPWFRIVAAVTTVVLPLLWEQAALWDARRRRRSGDRR</sequence>
<keyword evidence="1" id="KW-1133">Transmembrane helix</keyword>
<name>A0A7K0BV01_9ACTN</name>
<evidence type="ECO:0000313" key="3">
    <source>
        <dbReference type="Proteomes" id="UP000487268"/>
    </source>
</evidence>
<comment type="caution">
    <text evidence="2">The sequence shown here is derived from an EMBL/GenBank/DDBJ whole genome shotgun (WGS) entry which is preliminary data.</text>
</comment>
<dbReference type="Proteomes" id="UP000487268">
    <property type="component" value="Unassembled WGS sequence"/>
</dbReference>
<organism evidence="2 3">
    <name type="scientific">Actinomadura macrotermitis</name>
    <dbReference type="NCBI Taxonomy" id="2585200"/>
    <lineage>
        <taxon>Bacteria</taxon>
        <taxon>Bacillati</taxon>
        <taxon>Actinomycetota</taxon>
        <taxon>Actinomycetes</taxon>
        <taxon>Streptosporangiales</taxon>
        <taxon>Thermomonosporaceae</taxon>
        <taxon>Actinomadura</taxon>
    </lineage>
</organism>
<evidence type="ECO:0000313" key="2">
    <source>
        <dbReference type="EMBL" id="MQY04991.1"/>
    </source>
</evidence>
<proteinExistence type="predicted"/>
<accession>A0A7K0BV01</accession>
<keyword evidence="1" id="KW-0472">Membrane</keyword>